<dbReference type="PROSITE" id="PS50157">
    <property type="entry name" value="ZINC_FINGER_C2H2_2"/>
    <property type="match status" value="1"/>
</dbReference>
<dbReference type="PANTHER" id="PTHR24404">
    <property type="entry name" value="ZINC FINGER PROTEIN"/>
    <property type="match status" value="1"/>
</dbReference>
<evidence type="ECO:0000256" key="2">
    <source>
        <dbReference type="ARBA" id="ARBA00022723"/>
    </source>
</evidence>
<evidence type="ECO:0000256" key="6">
    <source>
        <dbReference type="ARBA" id="ARBA00023125"/>
    </source>
</evidence>
<dbReference type="PROSITE" id="PS00028">
    <property type="entry name" value="ZINC_FINGER_C2H2_1"/>
    <property type="match status" value="2"/>
</dbReference>
<evidence type="ECO:0000256" key="8">
    <source>
        <dbReference type="PROSITE-ProRule" id="PRU00042"/>
    </source>
</evidence>
<dbReference type="Proteomes" id="UP001305414">
    <property type="component" value="Unassembled WGS sequence"/>
</dbReference>
<evidence type="ECO:0000256" key="5">
    <source>
        <dbReference type="ARBA" id="ARBA00022833"/>
    </source>
</evidence>
<keyword evidence="7" id="KW-0539">Nucleus</keyword>
<dbReference type="GO" id="GO:0000978">
    <property type="term" value="F:RNA polymerase II cis-regulatory region sequence-specific DNA binding"/>
    <property type="evidence" value="ECO:0007669"/>
    <property type="project" value="TreeGrafter"/>
</dbReference>
<dbReference type="AlphaFoldDB" id="A0AAN7UUV3"/>
<dbReference type="SUPFAM" id="SSF57667">
    <property type="entry name" value="beta-beta-alpha zinc fingers"/>
    <property type="match status" value="1"/>
</dbReference>
<protein>
    <recommendedName>
        <fullName evidence="9">C2H2-type domain-containing protein</fullName>
    </recommendedName>
</protein>
<dbReference type="Gene3D" id="3.30.160.60">
    <property type="entry name" value="Classic Zinc Finger"/>
    <property type="match status" value="2"/>
</dbReference>
<keyword evidence="5" id="KW-0862">Zinc</keyword>
<evidence type="ECO:0000256" key="4">
    <source>
        <dbReference type="ARBA" id="ARBA00022771"/>
    </source>
</evidence>
<keyword evidence="6" id="KW-0238">DNA-binding</keyword>
<dbReference type="GO" id="GO:0008270">
    <property type="term" value="F:zinc ion binding"/>
    <property type="evidence" value="ECO:0007669"/>
    <property type="project" value="UniProtKB-KW"/>
</dbReference>
<accession>A0AAN7UUV3</accession>
<keyword evidence="11" id="KW-1185">Reference proteome</keyword>
<comment type="subcellular location">
    <subcellularLocation>
        <location evidence="1">Nucleus</location>
    </subcellularLocation>
</comment>
<dbReference type="SMART" id="SM00355">
    <property type="entry name" value="ZnF_C2H2"/>
    <property type="match status" value="2"/>
</dbReference>
<dbReference type="InterPro" id="IPR050589">
    <property type="entry name" value="Ikaros_C2H2-ZF"/>
</dbReference>
<evidence type="ECO:0000256" key="7">
    <source>
        <dbReference type="ARBA" id="ARBA00023242"/>
    </source>
</evidence>
<gene>
    <name evidence="10" type="ORF">RRF57_012219</name>
</gene>
<evidence type="ECO:0000313" key="11">
    <source>
        <dbReference type="Proteomes" id="UP001305414"/>
    </source>
</evidence>
<keyword evidence="3" id="KW-0677">Repeat</keyword>
<dbReference type="Pfam" id="PF00096">
    <property type="entry name" value="zf-C2H2"/>
    <property type="match status" value="1"/>
</dbReference>
<proteinExistence type="predicted"/>
<dbReference type="InterPro" id="IPR036236">
    <property type="entry name" value="Znf_C2H2_sf"/>
</dbReference>
<dbReference type="PANTHER" id="PTHR24404:SF114">
    <property type="entry name" value="KLUMPFUSS, ISOFORM B-RELATED"/>
    <property type="match status" value="1"/>
</dbReference>
<keyword evidence="2" id="KW-0479">Metal-binding</keyword>
<dbReference type="GO" id="GO:0003700">
    <property type="term" value="F:DNA-binding transcription factor activity"/>
    <property type="evidence" value="ECO:0007669"/>
    <property type="project" value="TreeGrafter"/>
</dbReference>
<dbReference type="GO" id="GO:0005634">
    <property type="term" value="C:nucleus"/>
    <property type="evidence" value="ECO:0007669"/>
    <property type="project" value="UniProtKB-SubCell"/>
</dbReference>
<reference evidence="10 11" key="1">
    <citation type="submission" date="2023-10" db="EMBL/GenBank/DDBJ databases">
        <title>Draft genome sequence of Xylaria bambusicola isolate GMP-LS, the root and basal stem rot pathogen of sugarcane in Indonesia.</title>
        <authorList>
            <person name="Selvaraj P."/>
            <person name="Muralishankar V."/>
            <person name="Muruganantham S."/>
            <person name="Sp S."/>
            <person name="Haryani S."/>
            <person name="Lau K.J.X."/>
            <person name="Naqvi N.I."/>
        </authorList>
    </citation>
    <scope>NUCLEOTIDE SEQUENCE [LARGE SCALE GENOMIC DNA]</scope>
    <source>
        <strain evidence="10">GMP-LS</strain>
    </source>
</reference>
<dbReference type="InterPro" id="IPR013087">
    <property type="entry name" value="Znf_C2H2_type"/>
</dbReference>
<dbReference type="GO" id="GO:0006357">
    <property type="term" value="P:regulation of transcription by RNA polymerase II"/>
    <property type="evidence" value="ECO:0007669"/>
    <property type="project" value="TreeGrafter"/>
</dbReference>
<evidence type="ECO:0000313" key="10">
    <source>
        <dbReference type="EMBL" id="KAK5636507.1"/>
    </source>
</evidence>
<evidence type="ECO:0000259" key="9">
    <source>
        <dbReference type="PROSITE" id="PS50157"/>
    </source>
</evidence>
<organism evidence="10 11">
    <name type="scientific">Xylaria bambusicola</name>
    <dbReference type="NCBI Taxonomy" id="326684"/>
    <lineage>
        <taxon>Eukaryota</taxon>
        <taxon>Fungi</taxon>
        <taxon>Dikarya</taxon>
        <taxon>Ascomycota</taxon>
        <taxon>Pezizomycotina</taxon>
        <taxon>Sordariomycetes</taxon>
        <taxon>Xylariomycetidae</taxon>
        <taxon>Xylariales</taxon>
        <taxon>Xylariaceae</taxon>
        <taxon>Xylaria</taxon>
    </lineage>
</organism>
<dbReference type="EMBL" id="JAWHQM010000071">
    <property type="protein sequence ID" value="KAK5636507.1"/>
    <property type="molecule type" value="Genomic_DNA"/>
</dbReference>
<feature type="domain" description="C2H2-type" evidence="9">
    <location>
        <begin position="61"/>
        <end position="84"/>
    </location>
</feature>
<keyword evidence="4 8" id="KW-0863">Zinc-finger</keyword>
<name>A0AAN7UUV3_9PEZI</name>
<evidence type="ECO:0000256" key="1">
    <source>
        <dbReference type="ARBA" id="ARBA00004123"/>
    </source>
</evidence>
<comment type="caution">
    <text evidence="10">The sequence shown here is derived from an EMBL/GenBank/DDBJ whole genome shotgun (WGS) entry which is preliminary data.</text>
</comment>
<evidence type="ECO:0000256" key="3">
    <source>
        <dbReference type="ARBA" id="ARBA00022737"/>
    </source>
</evidence>
<sequence length="232" mass="26386">MFDQYDFVCIACGTRCPNHKALCQHAKEERHRPYGCICGEAFARLDSLTRHISSKNGITKDSCPLCGKKFARTDHLNEHLKRRHQVTISRPFEDADANTHHYQGSTYPQPLSQYPHLVQASQETTDLSYLRQIHVDEAMNWLNSAPLNNIPFQQGLSNPFSTWMGNGPQQNEYSQMFSQDTQPNYMVQPDVIGFENLQAEEGSQGGGALHVNMVFQSDDDFNGVEEDLSREF</sequence>